<dbReference type="RefSeq" id="WP_188813820.1">
    <property type="nucleotide sequence ID" value="NZ_BAAAWV010000001.1"/>
</dbReference>
<organism evidence="1 2">
    <name type="scientific">Pseudarthrobacter polychromogenes</name>
    <dbReference type="NCBI Taxonomy" id="1676"/>
    <lineage>
        <taxon>Bacteria</taxon>
        <taxon>Bacillati</taxon>
        <taxon>Actinomycetota</taxon>
        <taxon>Actinomycetes</taxon>
        <taxon>Micrococcales</taxon>
        <taxon>Micrococcaceae</taxon>
        <taxon>Pseudarthrobacter</taxon>
    </lineage>
</organism>
<evidence type="ECO:0000313" key="1">
    <source>
        <dbReference type="EMBL" id="GGH10458.1"/>
    </source>
</evidence>
<name>A0ABQ1Y3K9_9MICC</name>
<reference evidence="2" key="1">
    <citation type="journal article" date="2019" name="Int. J. Syst. Evol. Microbiol.">
        <title>The Global Catalogue of Microorganisms (GCM) 10K type strain sequencing project: providing services to taxonomists for standard genome sequencing and annotation.</title>
        <authorList>
            <consortium name="The Broad Institute Genomics Platform"/>
            <consortium name="The Broad Institute Genome Sequencing Center for Infectious Disease"/>
            <person name="Wu L."/>
            <person name="Ma J."/>
        </authorList>
    </citation>
    <scope>NUCLEOTIDE SEQUENCE [LARGE SCALE GENOMIC DNA]</scope>
    <source>
        <strain evidence="2">CGMCC 1.1927</strain>
    </source>
</reference>
<proteinExistence type="predicted"/>
<sequence>MDLAEWYAAGRWVGLLDLIDGLPAASRLNEAIVNDPEAAAVIAKMPKPSTPWSPRVAEFDLKAHLLRELLHAVQHNGQIAIGAAGGRPGEVKPFPVPRTEVDRAIAALERQWAESFVTQFGFDATDI</sequence>
<gene>
    <name evidence="1" type="ORF">GCM10011577_39280</name>
</gene>
<accession>A0ABQ1Y3K9</accession>
<evidence type="ECO:0000313" key="2">
    <source>
        <dbReference type="Proteomes" id="UP000596938"/>
    </source>
</evidence>
<dbReference type="EMBL" id="BMKU01000019">
    <property type="protein sequence ID" value="GGH10458.1"/>
    <property type="molecule type" value="Genomic_DNA"/>
</dbReference>
<dbReference type="Proteomes" id="UP000596938">
    <property type="component" value="Unassembled WGS sequence"/>
</dbReference>
<protein>
    <submittedName>
        <fullName evidence="1">Uncharacterized protein</fullName>
    </submittedName>
</protein>
<comment type="caution">
    <text evidence="1">The sequence shown here is derived from an EMBL/GenBank/DDBJ whole genome shotgun (WGS) entry which is preliminary data.</text>
</comment>
<keyword evidence="2" id="KW-1185">Reference proteome</keyword>